<feature type="domain" description="Methyltransferase type 11" evidence="1">
    <location>
        <begin position="58"/>
        <end position="152"/>
    </location>
</feature>
<evidence type="ECO:0000259" key="1">
    <source>
        <dbReference type="Pfam" id="PF08241"/>
    </source>
</evidence>
<evidence type="ECO:0000313" key="3">
    <source>
        <dbReference type="Proteomes" id="UP001193081"/>
    </source>
</evidence>
<keyword evidence="2" id="KW-0489">Methyltransferase</keyword>
<dbReference type="InterPro" id="IPR013216">
    <property type="entry name" value="Methyltransf_11"/>
</dbReference>
<dbReference type="CDD" id="cd02440">
    <property type="entry name" value="AdoMet_MTases"/>
    <property type="match status" value="1"/>
</dbReference>
<dbReference type="Proteomes" id="UP001193081">
    <property type="component" value="Unassembled WGS sequence"/>
</dbReference>
<keyword evidence="2" id="KW-0808">Transferase</keyword>
<dbReference type="SUPFAM" id="SSF53335">
    <property type="entry name" value="S-adenosyl-L-methionine-dependent methyltransferases"/>
    <property type="match status" value="1"/>
</dbReference>
<name>A0ABS4D7T9_9CHLR</name>
<comment type="caution">
    <text evidence="2">The sequence shown here is derived from an EMBL/GenBank/DDBJ whole genome shotgun (WGS) entry which is preliminary data.</text>
</comment>
<dbReference type="Pfam" id="PF08241">
    <property type="entry name" value="Methyltransf_11"/>
    <property type="match status" value="1"/>
</dbReference>
<sequence>MGSMQELETAIEPWLTHMQWRRDYAQWRERRLHQEQYQDERLAMLRDTVGPLAGLRLLDLGAGMGGFAVAAAREGAQVTACEYNPAYCQIIALRAARYDLHVPVLNAAGETLPFPEAHFEAVTAWDVLEHVQDPYRVLGELARVLRPGGTVLLTAINRRAWIDPHYHLAGINWLPRPVAERIIAWRGRSKQGAAFRDMQRLSAMHYFHYNEFVRLCKRYGFRAHDLREAELKAGTFVSRKASRRAVRTALRAVGLEGVAYRAQRRWYVGMFELALTKVD</sequence>
<proteinExistence type="predicted"/>
<reference evidence="2 3" key="1">
    <citation type="submission" date="2021-03" db="EMBL/GenBank/DDBJ databases">
        <authorList>
            <person name="Grouzdev D.S."/>
        </authorList>
    </citation>
    <scope>NUCLEOTIDE SEQUENCE [LARGE SCALE GENOMIC DNA]</scope>
    <source>
        <strain evidence="2 3">M50-1</strain>
    </source>
</reference>
<dbReference type="EMBL" id="SIJK02000009">
    <property type="protein sequence ID" value="MBP1465511.1"/>
    <property type="molecule type" value="Genomic_DNA"/>
</dbReference>
<evidence type="ECO:0000313" key="2">
    <source>
        <dbReference type="EMBL" id="MBP1465511.1"/>
    </source>
</evidence>
<dbReference type="GO" id="GO:0008168">
    <property type="term" value="F:methyltransferase activity"/>
    <property type="evidence" value="ECO:0007669"/>
    <property type="project" value="UniProtKB-KW"/>
</dbReference>
<dbReference type="InterPro" id="IPR029063">
    <property type="entry name" value="SAM-dependent_MTases_sf"/>
</dbReference>
<dbReference type="RefSeq" id="WP_135477549.1">
    <property type="nucleotide sequence ID" value="NZ_SIJK02000009.1"/>
</dbReference>
<organism evidence="2 3">
    <name type="scientific">Candidatus Chloroploca mongolica</name>
    <dbReference type="NCBI Taxonomy" id="2528176"/>
    <lineage>
        <taxon>Bacteria</taxon>
        <taxon>Bacillati</taxon>
        <taxon>Chloroflexota</taxon>
        <taxon>Chloroflexia</taxon>
        <taxon>Chloroflexales</taxon>
        <taxon>Chloroflexineae</taxon>
        <taxon>Oscillochloridaceae</taxon>
        <taxon>Candidatus Chloroploca</taxon>
    </lineage>
</organism>
<dbReference type="PANTHER" id="PTHR43591:SF24">
    <property type="entry name" value="2-METHOXY-6-POLYPRENYL-1,4-BENZOQUINOL METHYLASE, MITOCHONDRIAL"/>
    <property type="match status" value="1"/>
</dbReference>
<accession>A0ABS4D7T9</accession>
<dbReference type="GO" id="GO:0032259">
    <property type="term" value="P:methylation"/>
    <property type="evidence" value="ECO:0007669"/>
    <property type="project" value="UniProtKB-KW"/>
</dbReference>
<keyword evidence="3" id="KW-1185">Reference proteome</keyword>
<dbReference type="PANTHER" id="PTHR43591">
    <property type="entry name" value="METHYLTRANSFERASE"/>
    <property type="match status" value="1"/>
</dbReference>
<dbReference type="Gene3D" id="3.40.50.150">
    <property type="entry name" value="Vaccinia Virus protein VP39"/>
    <property type="match status" value="1"/>
</dbReference>
<gene>
    <name evidence="2" type="ORF">EYB53_007315</name>
</gene>
<protein>
    <submittedName>
        <fullName evidence="2">Methyltransferase domain-containing protein</fullName>
    </submittedName>
</protein>